<name>A0A5B9EGX2_9BACT</name>
<accession>A0A5B9EGX2</accession>
<evidence type="ECO:0000313" key="2">
    <source>
        <dbReference type="Proteomes" id="UP000321820"/>
    </source>
</evidence>
<gene>
    <name evidence="1" type="ORF">FTW19_17770</name>
</gene>
<proteinExistence type="predicted"/>
<keyword evidence="2" id="KW-1185">Reference proteome</keyword>
<dbReference type="EMBL" id="CP042806">
    <property type="protein sequence ID" value="QEE29671.1"/>
    <property type="molecule type" value="Genomic_DNA"/>
</dbReference>
<reference evidence="1 2" key="1">
    <citation type="submission" date="2019-08" db="EMBL/GenBank/DDBJ databases">
        <title>Complete genome sequence of Terriglobus albidus strain ORNL.</title>
        <authorList>
            <person name="Podar M."/>
        </authorList>
    </citation>
    <scope>NUCLEOTIDE SEQUENCE [LARGE SCALE GENOMIC DNA]</scope>
    <source>
        <strain evidence="1 2">ORNL</strain>
    </source>
</reference>
<keyword evidence="1" id="KW-0378">Hydrolase</keyword>
<keyword evidence="1" id="KW-0645">Protease</keyword>
<protein>
    <submittedName>
        <fullName evidence="1">Carboxypeptidase regulatory-like domain-containing protein</fullName>
    </submittedName>
</protein>
<dbReference type="Proteomes" id="UP000321820">
    <property type="component" value="Chromosome"/>
</dbReference>
<dbReference type="Pfam" id="PF13620">
    <property type="entry name" value="CarboxypepD_reg"/>
    <property type="match status" value="1"/>
</dbReference>
<evidence type="ECO:0000313" key="1">
    <source>
        <dbReference type="EMBL" id="QEE29671.1"/>
    </source>
</evidence>
<dbReference type="AlphaFoldDB" id="A0A5B9EGX2"/>
<dbReference type="KEGG" id="talb:FTW19_17770"/>
<sequence length="111" mass="12428">MPEWETMSHQCVIGGFVRDAAKQVIADVALSAQRAKDGAVVAHARTGEDGSYFFVDLMRGPCMIAVNHQGLQCEVLAEIGDYHQEDFRMLWLDLELPAPLTPKYPRRLTPE</sequence>
<keyword evidence="1" id="KW-0121">Carboxypeptidase</keyword>
<dbReference type="GO" id="GO:0004180">
    <property type="term" value="F:carboxypeptidase activity"/>
    <property type="evidence" value="ECO:0007669"/>
    <property type="project" value="UniProtKB-KW"/>
</dbReference>
<organism evidence="1 2">
    <name type="scientific">Terriglobus albidus</name>
    <dbReference type="NCBI Taxonomy" id="1592106"/>
    <lineage>
        <taxon>Bacteria</taxon>
        <taxon>Pseudomonadati</taxon>
        <taxon>Acidobacteriota</taxon>
        <taxon>Terriglobia</taxon>
        <taxon>Terriglobales</taxon>
        <taxon>Acidobacteriaceae</taxon>
        <taxon>Terriglobus</taxon>
    </lineage>
</organism>
<dbReference type="SUPFAM" id="SSF49478">
    <property type="entry name" value="Cna protein B-type domain"/>
    <property type="match status" value="1"/>
</dbReference>
<dbReference type="RefSeq" id="WP_147648884.1">
    <property type="nucleotide sequence ID" value="NZ_CP042806.1"/>
</dbReference>